<organism evidence="1 2">
    <name type="scientific">Brumimicrobium salinarum</name>
    <dbReference type="NCBI Taxonomy" id="2058658"/>
    <lineage>
        <taxon>Bacteria</taxon>
        <taxon>Pseudomonadati</taxon>
        <taxon>Bacteroidota</taxon>
        <taxon>Flavobacteriia</taxon>
        <taxon>Flavobacteriales</taxon>
        <taxon>Crocinitomicaceae</taxon>
        <taxon>Brumimicrobium</taxon>
    </lineage>
</organism>
<sequence length="267" mass="30948">MKIYLFLFLLLFHFQIYSQSEIKCPCLDYYKQSRLKTSSLLEFYRAILADELKEVTLSVLETPNVTQSKHKADYSRILYIVQLSDVIRFDPLPGIGFAQEKDTAAIASLYQKEFDSNDTLIKDVRLIWSKQWYSLIGFGDKKFYKLYAVNRTKEPKKYLSSKNIDAAIVTNDSISKKNNVIGITNSLGIHELKVFSLHNYRQFITGVSYNKVVVSKFIQNSLYQGNILIAEGVDKEFAVELRNKINCNAHEKRIGQEEFEKEMKTCK</sequence>
<evidence type="ECO:0000313" key="2">
    <source>
        <dbReference type="Proteomes" id="UP000236654"/>
    </source>
</evidence>
<evidence type="ECO:0000313" key="1">
    <source>
        <dbReference type="EMBL" id="PKR80942.1"/>
    </source>
</evidence>
<dbReference type="EMBL" id="PJNI01000007">
    <property type="protein sequence ID" value="PKR80942.1"/>
    <property type="molecule type" value="Genomic_DNA"/>
</dbReference>
<accession>A0A2I0R2Y5</accession>
<dbReference type="Proteomes" id="UP000236654">
    <property type="component" value="Unassembled WGS sequence"/>
</dbReference>
<reference evidence="1 2" key="1">
    <citation type="submission" date="2017-12" db="EMBL/GenBank/DDBJ databases">
        <title>The draft genome sequence of Brumimicrobium saltpan LHR20.</title>
        <authorList>
            <person name="Do Z.-J."/>
            <person name="Luo H.-R."/>
        </authorList>
    </citation>
    <scope>NUCLEOTIDE SEQUENCE [LARGE SCALE GENOMIC DNA]</scope>
    <source>
        <strain evidence="1 2">LHR20</strain>
    </source>
</reference>
<name>A0A2I0R2Y5_9FLAO</name>
<dbReference type="AlphaFoldDB" id="A0A2I0R2Y5"/>
<proteinExistence type="predicted"/>
<keyword evidence="2" id="KW-1185">Reference proteome</keyword>
<protein>
    <submittedName>
        <fullName evidence="1">Uncharacterized protein</fullName>
    </submittedName>
</protein>
<gene>
    <name evidence="1" type="ORF">CW751_07185</name>
</gene>
<comment type="caution">
    <text evidence="1">The sequence shown here is derived from an EMBL/GenBank/DDBJ whole genome shotgun (WGS) entry which is preliminary data.</text>
</comment>